<sequence length="188" mass="21324">MIAATSRLVLRRMTPDDLSPLRTILADPITMTAYEGAFDDDESARWLERNLQRYDDDGFGLWAVDLPGAGMIGQCGITRQRIDDDEVFEVGYLFNRAYWHRGYATEAATAARDWAFRELGVATVWAKVRDTNLASMNVAIRLGMTVRRRFVVHYRGVDMPHLGFAVDRSRETGSRTTLSPRPTPPRAR</sequence>
<dbReference type="Proteomes" id="UP001218170">
    <property type="component" value="Unassembled WGS sequence"/>
</dbReference>
<evidence type="ECO:0000313" key="4">
    <source>
        <dbReference type="Proteomes" id="UP001218170"/>
    </source>
</evidence>
<organism evidence="3 4">
    <name type="scientific">Microbacterium thalli</name>
    <dbReference type="NCBI Taxonomy" id="3027921"/>
    <lineage>
        <taxon>Bacteria</taxon>
        <taxon>Bacillati</taxon>
        <taxon>Actinomycetota</taxon>
        <taxon>Actinomycetes</taxon>
        <taxon>Micrococcales</taxon>
        <taxon>Microbacteriaceae</taxon>
        <taxon>Microbacterium</taxon>
    </lineage>
</organism>
<dbReference type="InterPro" id="IPR000182">
    <property type="entry name" value="GNAT_dom"/>
</dbReference>
<dbReference type="PROSITE" id="PS51186">
    <property type="entry name" value="GNAT"/>
    <property type="match status" value="1"/>
</dbReference>
<feature type="region of interest" description="Disordered" evidence="1">
    <location>
        <begin position="169"/>
        <end position="188"/>
    </location>
</feature>
<dbReference type="PANTHER" id="PTHR43792">
    <property type="entry name" value="GNAT FAMILY, PUTATIVE (AFU_ORTHOLOGUE AFUA_3G00765)-RELATED-RELATED"/>
    <property type="match status" value="1"/>
</dbReference>
<dbReference type="Gene3D" id="3.40.630.30">
    <property type="match status" value="1"/>
</dbReference>
<dbReference type="PANTHER" id="PTHR43792:SF1">
    <property type="entry name" value="N-ACETYLTRANSFERASE DOMAIN-CONTAINING PROTEIN"/>
    <property type="match status" value="1"/>
</dbReference>
<keyword evidence="4" id="KW-1185">Reference proteome</keyword>
<accession>A0ABT5SLT6</accession>
<evidence type="ECO:0000256" key="1">
    <source>
        <dbReference type="SAM" id="MobiDB-lite"/>
    </source>
</evidence>
<evidence type="ECO:0000259" key="2">
    <source>
        <dbReference type="PROSITE" id="PS51186"/>
    </source>
</evidence>
<proteinExistence type="predicted"/>
<gene>
    <name evidence="3" type="ORF">PUW80_10605</name>
</gene>
<evidence type="ECO:0000313" key="3">
    <source>
        <dbReference type="EMBL" id="MDD7962793.1"/>
    </source>
</evidence>
<feature type="domain" description="N-acetyltransferase" evidence="2">
    <location>
        <begin position="8"/>
        <end position="169"/>
    </location>
</feature>
<dbReference type="InterPro" id="IPR016181">
    <property type="entry name" value="Acyl_CoA_acyltransferase"/>
</dbReference>
<name>A0ABT5SLT6_9MICO</name>
<protein>
    <submittedName>
        <fullName evidence="3">GNAT family N-acetyltransferase</fullName>
    </submittedName>
</protein>
<dbReference type="RefSeq" id="WP_274264620.1">
    <property type="nucleotide sequence ID" value="NZ_JAQZCI010000002.1"/>
</dbReference>
<comment type="caution">
    <text evidence="3">The sequence shown here is derived from an EMBL/GenBank/DDBJ whole genome shotgun (WGS) entry which is preliminary data.</text>
</comment>
<dbReference type="InterPro" id="IPR051531">
    <property type="entry name" value="N-acetyltransferase"/>
</dbReference>
<dbReference type="EMBL" id="JAQZCI010000002">
    <property type="protein sequence ID" value="MDD7962793.1"/>
    <property type="molecule type" value="Genomic_DNA"/>
</dbReference>
<dbReference type="SUPFAM" id="SSF55729">
    <property type="entry name" value="Acyl-CoA N-acyltransferases (Nat)"/>
    <property type="match status" value="1"/>
</dbReference>
<dbReference type="Pfam" id="PF13302">
    <property type="entry name" value="Acetyltransf_3"/>
    <property type="match status" value="1"/>
</dbReference>
<reference evidence="3 4" key="1">
    <citation type="submission" date="2023-02" db="EMBL/GenBank/DDBJ databases">
        <title>Study of novel species of the Microbacterium genus.</title>
        <authorList>
            <person name="Arroyo-Herrera I."/>
            <person name="Roman-Ponce B."/>
            <person name="Vasquez-Murrieta M.S."/>
        </authorList>
    </citation>
    <scope>NUCLEOTIDE SEQUENCE [LARGE SCALE GENOMIC DNA]</scope>
    <source>
        <strain evidence="3 4">NE1TT3</strain>
    </source>
</reference>